<accession>A0ABY6ECN0</accession>
<keyword evidence="2" id="KW-1185">Reference proteome</keyword>
<sequence>MDLDVVADELYGLPPGDFTPARDARVKAARAAGDRDLADQIRRLRRPTQAAWASNLLMREQPEEVQRLLQLGEALRQAHKDLDGEQLRELSAQQHQLTSALPGRPAS</sequence>
<organism evidence="1 2">
    <name type="scientific">Streptomyces cynarae</name>
    <dbReference type="NCBI Taxonomy" id="2981134"/>
    <lineage>
        <taxon>Bacteria</taxon>
        <taxon>Bacillati</taxon>
        <taxon>Actinomycetota</taxon>
        <taxon>Actinomycetes</taxon>
        <taxon>Kitasatosporales</taxon>
        <taxon>Streptomycetaceae</taxon>
        <taxon>Streptomyces</taxon>
    </lineage>
</organism>
<gene>
    <name evidence="1" type="ORF">N8I84_40980</name>
</gene>
<name>A0ABY6ECN0_9ACTN</name>
<reference evidence="1" key="1">
    <citation type="submission" date="2022-10" db="EMBL/GenBank/DDBJ databases">
        <authorList>
            <person name="Mo P."/>
        </authorList>
    </citation>
    <scope>NUCLEOTIDE SEQUENCE</scope>
    <source>
        <strain evidence="1">HUAS 13-4</strain>
    </source>
</reference>
<protein>
    <submittedName>
        <fullName evidence="1">Uncharacterized protein</fullName>
    </submittedName>
</protein>
<evidence type="ECO:0000313" key="2">
    <source>
        <dbReference type="Proteomes" id="UP001061298"/>
    </source>
</evidence>
<dbReference type="Proteomes" id="UP001061298">
    <property type="component" value="Chromosome"/>
</dbReference>
<proteinExistence type="predicted"/>
<dbReference type="EMBL" id="CP106793">
    <property type="protein sequence ID" value="UXY24329.1"/>
    <property type="molecule type" value="Genomic_DNA"/>
</dbReference>
<evidence type="ECO:0000313" key="1">
    <source>
        <dbReference type="EMBL" id="UXY24329.1"/>
    </source>
</evidence>
<dbReference type="RefSeq" id="WP_263234583.1">
    <property type="nucleotide sequence ID" value="NZ_CP106793.1"/>
</dbReference>